<feature type="transmembrane region" description="Helical" evidence="5">
    <location>
        <begin position="7"/>
        <end position="30"/>
    </location>
</feature>
<gene>
    <name evidence="6" type="ORF">PCOR1329_LOCUS25324</name>
</gene>
<dbReference type="InterPro" id="IPR036259">
    <property type="entry name" value="MFS_trans_sf"/>
</dbReference>
<evidence type="ECO:0000313" key="7">
    <source>
        <dbReference type="Proteomes" id="UP001189429"/>
    </source>
</evidence>
<evidence type="ECO:0000313" key="6">
    <source>
        <dbReference type="EMBL" id="CAK0825120.1"/>
    </source>
</evidence>
<comment type="subcellular location">
    <subcellularLocation>
        <location evidence="1">Membrane</location>
        <topology evidence="1">Multi-pass membrane protein</topology>
    </subcellularLocation>
</comment>
<proteinExistence type="predicted"/>
<evidence type="ECO:0000256" key="2">
    <source>
        <dbReference type="ARBA" id="ARBA00022692"/>
    </source>
</evidence>
<keyword evidence="7" id="KW-1185">Reference proteome</keyword>
<organism evidence="6 7">
    <name type="scientific">Prorocentrum cordatum</name>
    <dbReference type="NCBI Taxonomy" id="2364126"/>
    <lineage>
        <taxon>Eukaryota</taxon>
        <taxon>Sar</taxon>
        <taxon>Alveolata</taxon>
        <taxon>Dinophyceae</taxon>
        <taxon>Prorocentrales</taxon>
        <taxon>Prorocentraceae</taxon>
        <taxon>Prorocentrum</taxon>
    </lineage>
</organism>
<keyword evidence="2 5" id="KW-0812">Transmembrane</keyword>
<dbReference type="EMBL" id="CAUYUJ010008846">
    <property type="protein sequence ID" value="CAK0825120.1"/>
    <property type="molecule type" value="Genomic_DNA"/>
</dbReference>
<evidence type="ECO:0000256" key="5">
    <source>
        <dbReference type="SAM" id="Phobius"/>
    </source>
</evidence>
<keyword evidence="3 5" id="KW-1133">Transmembrane helix</keyword>
<dbReference type="PANTHER" id="PTHR12778:SF9">
    <property type="entry name" value="ACETYL-COENZYME A TRANSPORTER 1"/>
    <property type="match status" value="1"/>
</dbReference>
<feature type="transmembrane region" description="Helical" evidence="5">
    <location>
        <begin position="253"/>
        <end position="273"/>
    </location>
</feature>
<dbReference type="SUPFAM" id="SSF103473">
    <property type="entry name" value="MFS general substrate transporter"/>
    <property type="match status" value="1"/>
</dbReference>
<dbReference type="InterPro" id="IPR024371">
    <property type="entry name" value="AcetylCoA_trans_1-like"/>
</dbReference>
<keyword evidence="4 5" id="KW-0472">Membrane</keyword>
<evidence type="ECO:0008006" key="8">
    <source>
        <dbReference type="Google" id="ProtNLM"/>
    </source>
</evidence>
<evidence type="ECO:0000256" key="3">
    <source>
        <dbReference type="ARBA" id="ARBA00022989"/>
    </source>
</evidence>
<dbReference type="Pfam" id="PF13000">
    <property type="entry name" value="Acatn"/>
    <property type="match status" value="3"/>
</dbReference>
<dbReference type="Proteomes" id="UP001189429">
    <property type="component" value="Unassembled WGS sequence"/>
</dbReference>
<dbReference type="InterPro" id="IPR004752">
    <property type="entry name" value="AmpG_permease/AT-1"/>
</dbReference>
<dbReference type="Gene3D" id="1.20.1250.20">
    <property type="entry name" value="MFS general substrate transporter like domains"/>
    <property type="match status" value="1"/>
</dbReference>
<evidence type="ECO:0000256" key="4">
    <source>
        <dbReference type="ARBA" id="ARBA00023136"/>
    </source>
</evidence>
<reference evidence="6" key="1">
    <citation type="submission" date="2023-10" db="EMBL/GenBank/DDBJ databases">
        <authorList>
            <person name="Chen Y."/>
            <person name="Shah S."/>
            <person name="Dougan E. K."/>
            <person name="Thang M."/>
            <person name="Chan C."/>
        </authorList>
    </citation>
    <scope>NUCLEOTIDE SEQUENCE [LARGE SCALE GENOMIC DNA]</scope>
</reference>
<dbReference type="PANTHER" id="PTHR12778">
    <property type="entry name" value="SOLUTE CARRIER FAMILY 33 ACETYL-COA TRANSPORTER -RELATED"/>
    <property type="match status" value="1"/>
</dbReference>
<sequence>MTLHGEYGNIALLLILYTLQGIPMGLSGFMTMEIKDIFKDSFSEMGTFSLATWPFSLKLLWAPIVDSVYSESFGRRKTWMSVEGMVQARDVYSLTLVFFLLYLMCATQDIAVDGWALTMLRTENAGYASTCNSVGQTFGFAIGFMIPMAKLVSLPSFLMFWGTLFIGTTLAVWLLRSEEPTPTDEQIEGPQEAYSTALKVARCPPVMWLTLHLLTRSLTFIPADVMALGRLQDMGFPKEAIAKIKLPVPTVTYAAVAGLVVLQTCLSTTIFVAHMAFFARVSDPAVGGTYMTLLNTLHNLGSMWASNVCLSAADMIKERTGYDGFHVLCQCVRKMA</sequence>
<accession>A0ABN9S664</accession>
<protein>
    <recommendedName>
        <fullName evidence="8">Acetyl-coenzyme A transporter 1</fullName>
    </recommendedName>
</protein>
<feature type="transmembrane region" description="Helical" evidence="5">
    <location>
        <begin position="158"/>
        <end position="175"/>
    </location>
</feature>
<feature type="transmembrane region" description="Helical" evidence="5">
    <location>
        <begin position="91"/>
        <end position="112"/>
    </location>
</feature>
<evidence type="ECO:0000256" key="1">
    <source>
        <dbReference type="ARBA" id="ARBA00004141"/>
    </source>
</evidence>
<comment type="caution">
    <text evidence="6">The sequence shown here is derived from an EMBL/GenBank/DDBJ whole genome shotgun (WGS) entry which is preliminary data.</text>
</comment>
<name>A0ABN9S664_9DINO</name>